<dbReference type="Pfam" id="PF11751">
    <property type="entry name" value="PorP_SprF"/>
    <property type="match status" value="1"/>
</dbReference>
<sequence>MKTFLLLTYFLLLQVTIIKAQDIISATPLWLPSSQNPALAGSSFNKGNVAFRYATIKGGLSYINVGGDLGIQKEKRNGLGIGINYNQITYPFSQADNTTEGNLKQQALSIPISMLFRNKERAFSFGLSLGYLQYSIDDDFGTYYSQLNPNSSINGNSPSYSLSNRQEATFDIGAGISFFTHEHFLVSVSAKHLQNFVSSENEVSLFNQLQPRIEFLGQYILHNPISSLGLISTAGYFWENNSQQAYLSVEGKIEIISLGGGWIPNFSENVIDNRYFITSSVDIPIGEKATLSRRGRIEKAKNIVGLKLVYYPSISNNSLIYPTVEFTLSAKLSNDKFKKQLKHLTSLPTL</sequence>
<dbReference type="OrthoDB" id="975374at2"/>
<keyword evidence="2" id="KW-1185">Reference proteome</keyword>
<dbReference type="KEGG" id="fll:EI427_18635"/>
<dbReference type="InterPro" id="IPR019861">
    <property type="entry name" value="PorP/SprF_Bacteroidetes"/>
</dbReference>
<dbReference type="Proteomes" id="UP000267268">
    <property type="component" value="Chromosome 1"/>
</dbReference>
<proteinExistence type="predicted"/>
<evidence type="ECO:0000313" key="2">
    <source>
        <dbReference type="Proteomes" id="UP000267268"/>
    </source>
</evidence>
<reference evidence="1 2" key="1">
    <citation type="submission" date="2018-12" db="EMBL/GenBank/DDBJ databases">
        <title>Flammeovirga pectinis sp. nov., isolated from the gut of the Korean scallop, Patinopecten yessoensis.</title>
        <authorList>
            <person name="Bae J.-W."/>
            <person name="Jeong Y.-S."/>
            <person name="Kang W."/>
        </authorList>
    </citation>
    <scope>NUCLEOTIDE SEQUENCE [LARGE SCALE GENOMIC DNA]</scope>
    <source>
        <strain evidence="1 2">L12M1</strain>
    </source>
</reference>
<gene>
    <name evidence="1" type="ORF">EI427_18635</name>
</gene>
<name>A0A3Q9FTC8_9BACT</name>
<protein>
    <submittedName>
        <fullName evidence="1">Type IX secretion system membrane protein PorP/SprF</fullName>
    </submittedName>
</protein>
<dbReference type="AlphaFoldDB" id="A0A3Q9FTC8"/>
<accession>A0A3Q9FTC8</accession>
<dbReference type="RefSeq" id="WP_126617587.1">
    <property type="nucleotide sequence ID" value="NZ_CP034562.1"/>
</dbReference>
<dbReference type="EMBL" id="CP034562">
    <property type="protein sequence ID" value="AZQ64169.1"/>
    <property type="molecule type" value="Genomic_DNA"/>
</dbReference>
<evidence type="ECO:0000313" key="1">
    <source>
        <dbReference type="EMBL" id="AZQ64169.1"/>
    </source>
</evidence>
<organism evidence="1 2">
    <name type="scientific">Flammeovirga pectinis</name>
    <dbReference type="NCBI Taxonomy" id="2494373"/>
    <lineage>
        <taxon>Bacteria</taxon>
        <taxon>Pseudomonadati</taxon>
        <taxon>Bacteroidota</taxon>
        <taxon>Cytophagia</taxon>
        <taxon>Cytophagales</taxon>
        <taxon>Flammeovirgaceae</taxon>
        <taxon>Flammeovirga</taxon>
    </lineage>
</organism>